<evidence type="ECO:0000259" key="3">
    <source>
        <dbReference type="Pfam" id="PF12804"/>
    </source>
</evidence>
<dbReference type="STRING" id="2017.SAMN05444320_11215"/>
<dbReference type="EMBL" id="FQVN01000012">
    <property type="protein sequence ID" value="SHG67046.1"/>
    <property type="molecule type" value="Genomic_DNA"/>
</dbReference>
<evidence type="ECO:0000256" key="1">
    <source>
        <dbReference type="ARBA" id="ARBA00022679"/>
    </source>
</evidence>
<sequence>MRIENAVPPAHAVPPADPQPTADPGPTGTPPSPRPWAAVVLAGGGARRFGGRDKIAMTVGGRTLLDGVVAAARVAGAHPVVVVGPRRPTATAVAWTREDPPGGGPLAGLASGLAAVPPGVTEVAVLAGDLAAVGPGTLTRLRAAVAAHPDVDGAVLVDEQGRVQWLVGVWRTAALRCALPERPDGISVRSALGGLTRIDIPALPGETLDVDTPDDLRAARGANAG</sequence>
<keyword evidence="1" id="KW-0808">Transferase</keyword>
<dbReference type="Pfam" id="PF12804">
    <property type="entry name" value="NTP_transf_3"/>
    <property type="match status" value="1"/>
</dbReference>
<dbReference type="SUPFAM" id="SSF53448">
    <property type="entry name" value="Nucleotide-diphospho-sugar transferases"/>
    <property type="match status" value="1"/>
</dbReference>
<dbReference type="RefSeq" id="WP_083960226.1">
    <property type="nucleotide sequence ID" value="NZ_FQVN01000012.1"/>
</dbReference>
<organism evidence="4 5">
    <name type="scientific">Streptoalloteichus hindustanus</name>
    <dbReference type="NCBI Taxonomy" id="2017"/>
    <lineage>
        <taxon>Bacteria</taxon>
        <taxon>Bacillati</taxon>
        <taxon>Actinomycetota</taxon>
        <taxon>Actinomycetes</taxon>
        <taxon>Pseudonocardiales</taxon>
        <taxon>Pseudonocardiaceae</taxon>
        <taxon>Streptoalloteichus</taxon>
    </lineage>
</organism>
<dbReference type="InterPro" id="IPR025877">
    <property type="entry name" value="MobA-like_NTP_Trfase"/>
</dbReference>
<dbReference type="PANTHER" id="PTHR19136:SF81">
    <property type="entry name" value="MOLYBDENUM COFACTOR GUANYLYLTRANSFERASE"/>
    <property type="match status" value="1"/>
</dbReference>
<name>A0A1M5LQ14_STRHI</name>
<reference evidence="4 5" key="1">
    <citation type="submission" date="2016-11" db="EMBL/GenBank/DDBJ databases">
        <authorList>
            <person name="Jaros S."/>
            <person name="Januszkiewicz K."/>
            <person name="Wedrychowicz H."/>
        </authorList>
    </citation>
    <scope>NUCLEOTIDE SEQUENCE [LARGE SCALE GENOMIC DNA]</scope>
    <source>
        <strain evidence="4 5">DSM 44523</strain>
    </source>
</reference>
<dbReference type="OrthoDB" id="4735656at2"/>
<dbReference type="InterPro" id="IPR029044">
    <property type="entry name" value="Nucleotide-diphossugar_trans"/>
</dbReference>
<dbReference type="GO" id="GO:0016779">
    <property type="term" value="F:nucleotidyltransferase activity"/>
    <property type="evidence" value="ECO:0007669"/>
    <property type="project" value="UniProtKB-ARBA"/>
</dbReference>
<evidence type="ECO:0000313" key="4">
    <source>
        <dbReference type="EMBL" id="SHG67046.1"/>
    </source>
</evidence>
<proteinExistence type="predicted"/>
<evidence type="ECO:0000313" key="5">
    <source>
        <dbReference type="Proteomes" id="UP000184501"/>
    </source>
</evidence>
<dbReference type="Proteomes" id="UP000184501">
    <property type="component" value="Unassembled WGS sequence"/>
</dbReference>
<protein>
    <submittedName>
        <fullName evidence="4">Molybdopterin-guanine dinucleotide biosynthesis protein A</fullName>
    </submittedName>
</protein>
<dbReference type="PANTHER" id="PTHR19136">
    <property type="entry name" value="MOLYBDENUM COFACTOR GUANYLYLTRANSFERASE"/>
    <property type="match status" value="1"/>
</dbReference>
<gene>
    <name evidence="4" type="ORF">SAMN05444320_11215</name>
</gene>
<evidence type="ECO:0000256" key="2">
    <source>
        <dbReference type="SAM" id="MobiDB-lite"/>
    </source>
</evidence>
<feature type="compositionally biased region" description="Low complexity" evidence="2">
    <location>
        <begin position="1"/>
        <end position="10"/>
    </location>
</feature>
<feature type="compositionally biased region" description="Pro residues" evidence="2">
    <location>
        <begin position="11"/>
        <end position="34"/>
    </location>
</feature>
<feature type="domain" description="MobA-like NTP transferase" evidence="3">
    <location>
        <begin position="38"/>
        <end position="175"/>
    </location>
</feature>
<keyword evidence="5" id="KW-1185">Reference proteome</keyword>
<dbReference type="AlphaFoldDB" id="A0A1M5LQ14"/>
<dbReference type="Gene3D" id="3.90.550.10">
    <property type="entry name" value="Spore Coat Polysaccharide Biosynthesis Protein SpsA, Chain A"/>
    <property type="match status" value="1"/>
</dbReference>
<feature type="region of interest" description="Disordered" evidence="2">
    <location>
        <begin position="1"/>
        <end position="35"/>
    </location>
</feature>
<accession>A0A1M5LQ14</accession>